<proteinExistence type="predicted"/>
<feature type="domain" description="BLUF" evidence="2">
    <location>
        <begin position="45"/>
        <end position="136"/>
    </location>
</feature>
<sequence length="188" mass="20761">MPYPWPTRGAEQPTGDRLGPQRAARPSTFCLTHLLRSPMPSSQHLHRLVYQSSATVFLSETQLEPLLIKSRAWNTAHGLTGLLLYCDGELLQVLEGPADEVHAIFARIRGDARHAHMTKLADGPVDQRCFADWSMGFRTVNSTYLASVAGYFDPAQVVATADLAPEDNCCDLGPLLFDFLRADHSQAQ</sequence>
<name>A0A2Z3GLG0_9BACT</name>
<dbReference type="AlphaFoldDB" id="A0A2Z3GLG0"/>
<accession>A0A2Z3GLG0</accession>
<dbReference type="OrthoDB" id="1122028at2"/>
<keyword evidence="4" id="KW-1185">Reference proteome</keyword>
<dbReference type="EMBL" id="CP029145">
    <property type="protein sequence ID" value="AWM34068.1"/>
    <property type="molecule type" value="Genomic_DNA"/>
</dbReference>
<dbReference type="InterPro" id="IPR007024">
    <property type="entry name" value="BLUF_domain"/>
</dbReference>
<reference evidence="4" key="1">
    <citation type="submission" date="2018-04" db="EMBL/GenBank/DDBJ databases">
        <title>Complete genome of Antarctic heterotrophic bacterium Hymenobacter nivis.</title>
        <authorList>
            <person name="Terashima M."/>
        </authorList>
    </citation>
    <scope>NUCLEOTIDE SEQUENCE [LARGE SCALE GENOMIC DNA]</scope>
    <source>
        <strain evidence="4">NBRC 111535</strain>
    </source>
</reference>
<gene>
    <name evidence="3" type="ORF">DDQ68_15505</name>
</gene>
<dbReference type="GO" id="GO:0009882">
    <property type="term" value="F:blue light photoreceptor activity"/>
    <property type="evidence" value="ECO:0007669"/>
    <property type="project" value="InterPro"/>
</dbReference>
<evidence type="ECO:0000256" key="1">
    <source>
        <dbReference type="SAM" id="MobiDB-lite"/>
    </source>
</evidence>
<dbReference type="Pfam" id="PF04940">
    <property type="entry name" value="BLUF"/>
    <property type="match status" value="1"/>
</dbReference>
<dbReference type="PROSITE" id="PS50925">
    <property type="entry name" value="BLUF"/>
    <property type="match status" value="1"/>
</dbReference>
<evidence type="ECO:0000313" key="3">
    <source>
        <dbReference type="EMBL" id="AWM34068.1"/>
    </source>
</evidence>
<dbReference type="Gene3D" id="3.30.70.100">
    <property type="match status" value="1"/>
</dbReference>
<evidence type="ECO:0000259" key="2">
    <source>
        <dbReference type="PROSITE" id="PS50925"/>
    </source>
</evidence>
<dbReference type="SMART" id="SM01034">
    <property type="entry name" value="BLUF"/>
    <property type="match status" value="1"/>
</dbReference>
<feature type="region of interest" description="Disordered" evidence="1">
    <location>
        <begin position="1"/>
        <end position="22"/>
    </location>
</feature>
<dbReference type="InterPro" id="IPR036046">
    <property type="entry name" value="Acylphosphatase-like_dom_sf"/>
</dbReference>
<dbReference type="KEGG" id="hnv:DDQ68_15505"/>
<dbReference type="GO" id="GO:0071949">
    <property type="term" value="F:FAD binding"/>
    <property type="evidence" value="ECO:0007669"/>
    <property type="project" value="InterPro"/>
</dbReference>
<protein>
    <recommendedName>
        <fullName evidence="2">BLUF domain-containing protein</fullName>
    </recommendedName>
</protein>
<dbReference type="Proteomes" id="UP000245999">
    <property type="component" value="Chromosome"/>
</dbReference>
<dbReference type="SUPFAM" id="SSF54975">
    <property type="entry name" value="Acylphosphatase/BLUF domain-like"/>
    <property type="match status" value="1"/>
</dbReference>
<organism evidence="3 4">
    <name type="scientific">Hymenobacter nivis</name>
    <dbReference type="NCBI Taxonomy" id="1850093"/>
    <lineage>
        <taxon>Bacteria</taxon>
        <taxon>Pseudomonadati</taxon>
        <taxon>Bacteroidota</taxon>
        <taxon>Cytophagia</taxon>
        <taxon>Cytophagales</taxon>
        <taxon>Hymenobacteraceae</taxon>
        <taxon>Hymenobacter</taxon>
    </lineage>
</organism>
<evidence type="ECO:0000313" key="4">
    <source>
        <dbReference type="Proteomes" id="UP000245999"/>
    </source>
</evidence>